<keyword evidence="2" id="KW-1185">Reference proteome</keyword>
<comment type="caution">
    <text evidence="1">The sequence shown here is derived from an EMBL/GenBank/DDBJ whole genome shotgun (WGS) entry which is preliminary data.</text>
</comment>
<dbReference type="Pfam" id="PF18934">
    <property type="entry name" value="DUF5682"/>
    <property type="match status" value="1"/>
</dbReference>
<name>A0A8J3YHN3_9ACTN</name>
<evidence type="ECO:0000313" key="2">
    <source>
        <dbReference type="Proteomes" id="UP000619260"/>
    </source>
</evidence>
<sequence length="759" mass="80262">MGPTFLGVRHHSPACAALVARVIDTLRPAHVLVEGGADLNGRIDELLLGHELPVAVFSSYRDGLRDGSREPMRHASWAPFCEYSPEWVALRAGRAVGAAVRFIDLPAWDPAFASRRNRYADAEVRYADVVARLCAEFAVDNVDTLWDHLFEAAPAEGLQERLAAYFDLVRGESDATEEDAAREEYMARWVRAAVADAGERPVVVVTGGFHRAALIRLCDPAASDPAPAVWPEIPTLPDGAVGGSYVVPFSFRRLDAFDGYQSGMPSPAYYQHLWDHGPEGAARELTRAVVERLRALRQPVSTADLIAARTAADGLALVRGHAVPSRVDILDGLASALVNEALDVPLPWTARGTLAPGTHPAVVEMVAALSGERVGRLHPDTPAPPLVHDVTALLERLGLDRAGPVDLDLTRPDGLERSRVLHRLRVLAVPGFARDSGPRTGVDPVLTERWRLSVHDGRTGALIEAGAYGAVLEEAAAAALADRIGAAGSDVDVIAAVLFDAALAGCAELSARLLEDVVRRVGSAPEPAALGRVLAVVLSLWRHDRLLGTAHSDTLGAVLAAGVTRALWLVEGVRGPGLPADPGRIGALVAVRDILVHCGLDDAVHSGSLAVADRVAADAGAPPDLRGAAFGFGWSLRGEASSVERAVRGAFAPASAGDWLAGVFALARERVLAAGGVLDVLDDLLAGLGEEDFLIALPALRQAFTWFPPRERETIAAHVVARHGGAPMSLRLPEPADLVAAGRALDARVDAVLTREGLL</sequence>
<dbReference type="PANTHER" id="PTHR30634">
    <property type="entry name" value="OUTER MEMBRANE LOLAB LIPOPROTEIN INSERTION APPARATUS"/>
    <property type="match status" value="1"/>
</dbReference>
<proteinExistence type="predicted"/>
<dbReference type="EMBL" id="BOPF01000003">
    <property type="protein sequence ID" value="GIJ44160.1"/>
    <property type="molecule type" value="Genomic_DNA"/>
</dbReference>
<dbReference type="InterPro" id="IPR043737">
    <property type="entry name" value="DUF5682"/>
</dbReference>
<dbReference type="InterPro" id="IPR050458">
    <property type="entry name" value="LolB"/>
</dbReference>
<organism evidence="1 2">
    <name type="scientific">Virgisporangium aliadipatigenens</name>
    <dbReference type="NCBI Taxonomy" id="741659"/>
    <lineage>
        <taxon>Bacteria</taxon>
        <taxon>Bacillati</taxon>
        <taxon>Actinomycetota</taxon>
        <taxon>Actinomycetes</taxon>
        <taxon>Micromonosporales</taxon>
        <taxon>Micromonosporaceae</taxon>
        <taxon>Virgisporangium</taxon>
    </lineage>
</organism>
<gene>
    <name evidence="1" type="primary">yehM</name>
    <name evidence="1" type="ORF">Val02_10460</name>
</gene>
<dbReference type="AlphaFoldDB" id="A0A8J3YHN3"/>
<accession>A0A8J3YHN3</accession>
<dbReference type="Proteomes" id="UP000619260">
    <property type="component" value="Unassembled WGS sequence"/>
</dbReference>
<reference evidence="1" key="1">
    <citation type="submission" date="2021-01" db="EMBL/GenBank/DDBJ databases">
        <title>Whole genome shotgun sequence of Virgisporangium aliadipatigenens NBRC 105644.</title>
        <authorList>
            <person name="Komaki H."/>
            <person name="Tamura T."/>
        </authorList>
    </citation>
    <scope>NUCLEOTIDE SEQUENCE</scope>
    <source>
        <strain evidence="1">NBRC 105644</strain>
    </source>
</reference>
<dbReference type="PANTHER" id="PTHR30634:SF7">
    <property type="entry name" value="VWA DOMAIN-CONTAINING PROTEIN"/>
    <property type="match status" value="1"/>
</dbReference>
<dbReference type="RefSeq" id="WP_203897731.1">
    <property type="nucleotide sequence ID" value="NZ_BOPF01000003.1"/>
</dbReference>
<evidence type="ECO:0000313" key="1">
    <source>
        <dbReference type="EMBL" id="GIJ44160.1"/>
    </source>
</evidence>
<protein>
    <submittedName>
        <fullName evidence="1">Uncharacterized protein</fullName>
    </submittedName>
</protein>